<dbReference type="Proteomes" id="UP000294752">
    <property type="component" value="Unassembled WGS sequence"/>
</dbReference>
<gene>
    <name evidence="3" type="ORF">B0I21_10378</name>
</gene>
<sequence>MSMKSIIKAGVVLGLLVAACSPNRQDGDRLADPGRTREEQSQEDILVGTLSVAVDESVMPLLKEQEEVFLSAYPNAKLSFITKPEVLAIRELVSGKASVAILARPLNEEEEASFKQRSITPRTFAVWSDGIVVVSNTKSADTSVTISYLTNAMKGKSVDSRKIVFDNINSSSFRFLRELGQMEKAASTFVEAGSGAKSVLEAVAQSPDKLGILGYNEYRDLIASFPNKNNIRILSVQNTLGEKADNRFYIPNQSTIAAGQYPLQRTFYVLNYQPNLGLGIGFSAFLTGDRGQRIVLKAGLVPATMPGREIIVRDNI</sequence>
<dbReference type="Gene3D" id="3.40.190.10">
    <property type="entry name" value="Periplasmic binding protein-like II"/>
    <property type="match status" value="2"/>
</dbReference>
<evidence type="ECO:0000313" key="4">
    <source>
        <dbReference type="Proteomes" id="UP000294752"/>
    </source>
</evidence>
<dbReference type="InterPro" id="IPR050811">
    <property type="entry name" value="Phosphate_ABC_transporter"/>
</dbReference>
<dbReference type="Pfam" id="PF12849">
    <property type="entry name" value="PBP_like_2"/>
    <property type="match status" value="1"/>
</dbReference>
<organism evidence="3 4">
    <name type="scientific">Sphingobacterium paludis</name>
    <dbReference type="NCBI Taxonomy" id="1476465"/>
    <lineage>
        <taxon>Bacteria</taxon>
        <taxon>Pseudomonadati</taxon>
        <taxon>Bacteroidota</taxon>
        <taxon>Sphingobacteriia</taxon>
        <taxon>Sphingobacteriales</taxon>
        <taxon>Sphingobacteriaceae</taxon>
        <taxon>Sphingobacterium</taxon>
    </lineage>
</organism>
<accession>A0A4R7D4I2</accession>
<protein>
    <submittedName>
        <fullName evidence="3">Phosphate ABC transporter substrate-binding protein (PhoT family)</fullName>
    </submittedName>
</protein>
<dbReference type="PANTHER" id="PTHR30570:SF1">
    <property type="entry name" value="PHOSPHATE-BINDING PROTEIN PSTS"/>
    <property type="match status" value="1"/>
</dbReference>
<evidence type="ECO:0000313" key="3">
    <source>
        <dbReference type="EMBL" id="TDS14585.1"/>
    </source>
</evidence>
<keyword evidence="1" id="KW-0732">Signal</keyword>
<evidence type="ECO:0000256" key="1">
    <source>
        <dbReference type="ARBA" id="ARBA00022729"/>
    </source>
</evidence>
<comment type="caution">
    <text evidence="3">The sequence shown here is derived from an EMBL/GenBank/DDBJ whole genome shotgun (WGS) entry which is preliminary data.</text>
</comment>
<name>A0A4R7D4I2_9SPHI</name>
<dbReference type="InterPro" id="IPR024370">
    <property type="entry name" value="PBP_domain"/>
</dbReference>
<reference evidence="3 4" key="1">
    <citation type="submission" date="2019-03" db="EMBL/GenBank/DDBJ databases">
        <title>Genomic Encyclopedia of Type Strains, Phase III (KMG-III): the genomes of soil and plant-associated and newly described type strains.</title>
        <authorList>
            <person name="Whitman W."/>
        </authorList>
    </citation>
    <scope>NUCLEOTIDE SEQUENCE [LARGE SCALE GENOMIC DNA]</scope>
    <source>
        <strain evidence="3 4">CGMCC 1.12801</strain>
    </source>
</reference>
<dbReference type="PANTHER" id="PTHR30570">
    <property type="entry name" value="PERIPLASMIC PHOSPHATE BINDING COMPONENT OF PHOSPHATE ABC TRANSPORTER"/>
    <property type="match status" value="1"/>
</dbReference>
<feature type="domain" description="PBP" evidence="2">
    <location>
        <begin position="43"/>
        <end position="289"/>
    </location>
</feature>
<proteinExistence type="predicted"/>
<evidence type="ECO:0000259" key="2">
    <source>
        <dbReference type="Pfam" id="PF12849"/>
    </source>
</evidence>
<dbReference type="EMBL" id="SNZV01000003">
    <property type="protein sequence ID" value="TDS14585.1"/>
    <property type="molecule type" value="Genomic_DNA"/>
</dbReference>
<dbReference type="PROSITE" id="PS51257">
    <property type="entry name" value="PROKAR_LIPOPROTEIN"/>
    <property type="match status" value="1"/>
</dbReference>
<dbReference type="SUPFAM" id="SSF53850">
    <property type="entry name" value="Periplasmic binding protein-like II"/>
    <property type="match status" value="1"/>
</dbReference>
<dbReference type="AlphaFoldDB" id="A0A4R7D4I2"/>
<keyword evidence="4" id="KW-1185">Reference proteome</keyword>